<dbReference type="PROSITE" id="PS00028">
    <property type="entry name" value="ZINC_FINGER_C2H2_1"/>
    <property type="match status" value="1"/>
</dbReference>
<dbReference type="Proteomes" id="UP000324800">
    <property type="component" value="Unassembled WGS sequence"/>
</dbReference>
<dbReference type="GO" id="GO:0008270">
    <property type="term" value="F:zinc ion binding"/>
    <property type="evidence" value="ECO:0007669"/>
    <property type="project" value="UniProtKB-KW"/>
</dbReference>
<evidence type="ECO:0000313" key="4">
    <source>
        <dbReference type="EMBL" id="KAA6394140.1"/>
    </source>
</evidence>
<sequence length="144" mass="16124">QEKQKGKGDKKKQQGNDGAIKKVKLDDGSAQIVENKKKRPEKKKDGQNKGSDAQKTKEGSNKPSETPKKEGPKCLKCGKQFKDEKGKQAHQNGTKHSDSEQMNVTPTRSKKDNKYGEEIPGKQSVKKKIKKDYDSKRLSDEIAE</sequence>
<accession>A0A5J4WGI1</accession>
<keyword evidence="1" id="KW-0862">Zinc</keyword>
<gene>
    <name evidence="4" type="ORF">EZS28_010331</name>
</gene>
<reference evidence="4 5" key="1">
    <citation type="submission" date="2019-03" db="EMBL/GenBank/DDBJ databases">
        <title>Single cell metagenomics reveals metabolic interactions within the superorganism composed of flagellate Streblomastix strix and complex community of Bacteroidetes bacteria on its surface.</title>
        <authorList>
            <person name="Treitli S.C."/>
            <person name="Kolisko M."/>
            <person name="Husnik F."/>
            <person name="Keeling P."/>
            <person name="Hampl V."/>
        </authorList>
    </citation>
    <scope>NUCLEOTIDE SEQUENCE [LARGE SCALE GENOMIC DNA]</scope>
    <source>
        <strain evidence="4">ST1C</strain>
    </source>
</reference>
<dbReference type="EMBL" id="SNRW01002029">
    <property type="protein sequence ID" value="KAA6394140.1"/>
    <property type="molecule type" value="Genomic_DNA"/>
</dbReference>
<comment type="caution">
    <text evidence="4">The sequence shown here is derived from an EMBL/GenBank/DDBJ whole genome shotgun (WGS) entry which is preliminary data.</text>
</comment>
<name>A0A5J4WGI1_9EUKA</name>
<keyword evidence="1" id="KW-0479">Metal-binding</keyword>
<feature type="compositionally biased region" description="Basic and acidic residues" evidence="2">
    <location>
        <begin position="1"/>
        <end position="27"/>
    </location>
</feature>
<feature type="compositionally biased region" description="Basic and acidic residues" evidence="2">
    <location>
        <begin position="131"/>
        <end position="144"/>
    </location>
</feature>
<protein>
    <recommendedName>
        <fullName evidence="3">C2H2-type domain-containing protein</fullName>
    </recommendedName>
</protein>
<feature type="non-terminal residue" evidence="4">
    <location>
        <position position="1"/>
    </location>
</feature>
<keyword evidence="1" id="KW-0863">Zinc-finger</keyword>
<dbReference type="InterPro" id="IPR013087">
    <property type="entry name" value="Znf_C2H2_type"/>
</dbReference>
<evidence type="ECO:0000259" key="3">
    <source>
        <dbReference type="PROSITE" id="PS50157"/>
    </source>
</evidence>
<feature type="compositionally biased region" description="Polar residues" evidence="2">
    <location>
        <begin position="89"/>
        <end position="107"/>
    </location>
</feature>
<feature type="region of interest" description="Disordered" evidence="2">
    <location>
        <begin position="1"/>
        <end position="144"/>
    </location>
</feature>
<evidence type="ECO:0000313" key="5">
    <source>
        <dbReference type="Proteomes" id="UP000324800"/>
    </source>
</evidence>
<evidence type="ECO:0000256" key="2">
    <source>
        <dbReference type="SAM" id="MobiDB-lite"/>
    </source>
</evidence>
<dbReference type="PROSITE" id="PS50157">
    <property type="entry name" value="ZINC_FINGER_C2H2_2"/>
    <property type="match status" value="1"/>
</dbReference>
<dbReference type="SUPFAM" id="SSF57667">
    <property type="entry name" value="beta-beta-alpha zinc fingers"/>
    <property type="match status" value="1"/>
</dbReference>
<organism evidence="4 5">
    <name type="scientific">Streblomastix strix</name>
    <dbReference type="NCBI Taxonomy" id="222440"/>
    <lineage>
        <taxon>Eukaryota</taxon>
        <taxon>Metamonada</taxon>
        <taxon>Preaxostyla</taxon>
        <taxon>Oxymonadida</taxon>
        <taxon>Streblomastigidae</taxon>
        <taxon>Streblomastix</taxon>
    </lineage>
</organism>
<evidence type="ECO:0000256" key="1">
    <source>
        <dbReference type="PROSITE-ProRule" id="PRU00042"/>
    </source>
</evidence>
<feature type="domain" description="C2H2-type" evidence="3">
    <location>
        <begin position="72"/>
        <end position="101"/>
    </location>
</feature>
<dbReference type="AlphaFoldDB" id="A0A5J4WGI1"/>
<dbReference type="InterPro" id="IPR036236">
    <property type="entry name" value="Znf_C2H2_sf"/>
</dbReference>
<proteinExistence type="predicted"/>
<feature type="compositionally biased region" description="Basic and acidic residues" evidence="2">
    <location>
        <begin position="42"/>
        <end position="73"/>
    </location>
</feature>
<feature type="compositionally biased region" description="Basic and acidic residues" evidence="2">
    <location>
        <begin position="109"/>
        <end position="120"/>
    </location>
</feature>